<name>A0A840IBH4_9ACTN</name>
<dbReference type="InterPro" id="IPR003660">
    <property type="entry name" value="HAMP_dom"/>
</dbReference>
<feature type="coiled-coil region" evidence="15">
    <location>
        <begin position="252"/>
        <end position="279"/>
    </location>
</feature>
<dbReference type="Gene3D" id="1.10.287.130">
    <property type="match status" value="1"/>
</dbReference>
<keyword evidence="9" id="KW-0547">Nucleotide-binding</keyword>
<dbReference type="GO" id="GO:0005886">
    <property type="term" value="C:plasma membrane"/>
    <property type="evidence" value="ECO:0007669"/>
    <property type="project" value="UniProtKB-SubCell"/>
</dbReference>
<proteinExistence type="predicted"/>
<dbReference type="InterPro" id="IPR004358">
    <property type="entry name" value="Sig_transdc_His_kin-like_C"/>
</dbReference>
<dbReference type="Gene3D" id="3.30.450.20">
    <property type="entry name" value="PAS domain"/>
    <property type="match status" value="1"/>
</dbReference>
<dbReference type="PROSITE" id="PS50109">
    <property type="entry name" value="HIS_KIN"/>
    <property type="match status" value="1"/>
</dbReference>
<feature type="domain" description="HAMP" evidence="18">
    <location>
        <begin position="206"/>
        <end position="260"/>
    </location>
</feature>
<evidence type="ECO:0000256" key="7">
    <source>
        <dbReference type="ARBA" id="ARBA00022679"/>
    </source>
</evidence>
<protein>
    <recommendedName>
        <fullName evidence="4">histidine kinase</fullName>
        <ecNumber evidence="4">2.7.13.3</ecNumber>
    </recommendedName>
</protein>
<evidence type="ECO:0000256" key="2">
    <source>
        <dbReference type="ARBA" id="ARBA00004236"/>
    </source>
</evidence>
<dbReference type="InterPro" id="IPR003594">
    <property type="entry name" value="HATPase_dom"/>
</dbReference>
<dbReference type="SMART" id="SM00388">
    <property type="entry name" value="HisKA"/>
    <property type="match status" value="1"/>
</dbReference>
<dbReference type="Pfam" id="PF00672">
    <property type="entry name" value="HAMP"/>
    <property type="match status" value="1"/>
</dbReference>
<evidence type="ECO:0000256" key="9">
    <source>
        <dbReference type="ARBA" id="ARBA00022741"/>
    </source>
</evidence>
<evidence type="ECO:0000256" key="3">
    <source>
        <dbReference type="ARBA" id="ARBA00004314"/>
    </source>
</evidence>
<dbReference type="SUPFAM" id="SSF158472">
    <property type="entry name" value="HAMP domain-like"/>
    <property type="match status" value="1"/>
</dbReference>
<dbReference type="FunFam" id="3.30.565.10:FF:000023">
    <property type="entry name" value="PAS domain-containing sensor histidine kinase"/>
    <property type="match status" value="1"/>
</dbReference>
<dbReference type="FunFam" id="1.10.287.130:FF:000001">
    <property type="entry name" value="Two-component sensor histidine kinase"/>
    <property type="match status" value="1"/>
</dbReference>
<evidence type="ECO:0000256" key="5">
    <source>
        <dbReference type="ARBA" id="ARBA00022475"/>
    </source>
</evidence>
<dbReference type="SMART" id="SM00304">
    <property type="entry name" value="HAMP"/>
    <property type="match status" value="1"/>
</dbReference>
<accession>A0A840IBH4</accession>
<evidence type="ECO:0000256" key="15">
    <source>
        <dbReference type="SAM" id="Coils"/>
    </source>
</evidence>
<organism evidence="19 20">
    <name type="scientific">Conexibacter arvalis</name>
    <dbReference type="NCBI Taxonomy" id="912552"/>
    <lineage>
        <taxon>Bacteria</taxon>
        <taxon>Bacillati</taxon>
        <taxon>Actinomycetota</taxon>
        <taxon>Thermoleophilia</taxon>
        <taxon>Solirubrobacterales</taxon>
        <taxon>Conexibacteraceae</taxon>
        <taxon>Conexibacter</taxon>
    </lineage>
</organism>
<dbReference type="CDD" id="cd16922">
    <property type="entry name" value="HATPase_EvgS-ArcB-TorS-like"/>
    <property type="match status" value="1"/>
</dbReference>
<keyword evidence="14 16" id="KW-0472">Membrane</keyword>
<dbReference type="GO" id="GO:0000155">
    <property type="term" value="F:phosphorelay sensor kinase activity"/>
    <property type="evidence" value="ECO:0007669"/>
    <property type="project" value="InterPro"/>
</dbReference>
<feature type="transmembrane region" description="Helical" evidence="16">
    <location>
        <begin position="181"/>
        <end position="204"/>
    </location>
</feature>
<dbReference type="Gene3D" id="3.30.565.10">
    <property type="entry name" value="Histidine kinase-like ATPase, C-terminal domain"/>
    <property type="match status" value="1"/>
</dbReference>
<evidence type="ECO:0000313" key="20">
    <source>
        <dbReference type="Proteomes" id="UP000585272"/>
    </source>
</evidence>
<dbReference type="CDD" id="cd00082">
    <property type="entry name" value="HisKA"/>
    <property type="match status" value="1"/>
</dbReference>
<dbReference type="EMBL" id="JACHNU010000001">
    <property type="protein sequence ID" value="MBB4661601.1"/>
    <property type="molecule type" value="Genomic_DNA"/>
</dbReference>
<evidence type="ECO:0000313" key="19">
    <source>
        <dbReference type="EMBL" id="MBB4661601.1"/>
    </source>
</evidence>
<keyword evidence="8 16" id="KW-0812">Transmembrane</keyword>
<evidence type="ECO:0000256" key="14">
    <source>
        <dbReference type="ARBA" id="ARBA00023136"/>
    </source>
</evidence>
<keyword evidence="12 16" id="KW-1133">Transmembrane helix</keyword>
<sequence>MRRTGGLRRRLLAGIGTMTVLFLAVLVVMLVAIRELRGTDERAAQTARVVVATSRVQGALQALEPVLRDYVRDPSLRNRAVLTRLVATLDRRLTLAEETIDSHPEPGTAAIRRELVDAQRYVHGTARPILALAPSNLPTVGELAVREEAAERTGVRLSQLVDGQRDTLLPRRERTGRLAELAEYVGVVGIVATILLVVGCLLYMRRAVLGPLGRVADTARAIAAGDLNARVGAEHGGTGEVAELAQTFDQMGASLQESRSRLERQNAELENRGAELVDAVRSAREGASVLRAVLDATPDAIALLDSNGVPIVDNPPMRAVRKAFGPRATAIDQHGTLLPLDLGHEAGESRDEITLLGTRRAFARYAAPVHDSHGRLIGRLLVLREVTGEREAERVKEEFFALVSHELRTPLTAILGYVELVLGEHAREDAADEEQIRHLQIVERNAHRLLRLVGDLLFAAQVESGSLLLDPGIVDLPQITREAVEGARPRAEDAGILLSAKIEPVEPCVGDRDRIAQVFDNLISNALKFTPSDGHVEVRLSSDGGQARIEVSDTGVGVPAEEQARLFDRFFRASNATARAVPGVGLGLMIVRAIVAAHGGEIAVSSEVGVGTTFTVRLPLTTSRRPDGRVLAPVAYRDRPPEDGDYSADG</sequence>
<comment type="subcellular location">
    <subcellularLocation>
        <location evidence="2">Cell membrane</location>
    </subcellularLocation>
    <subcellularLocation>
        <location evidence="3">Membrane raft</location>
        <topology evidence="3">Multi-pass membrane protein</topology>
    </subcellularLocation>
</comment>
<dbReference type="SUPFAM" id="SSF47384">
    <property type="entry name" value="Homodimeric domain of signal transducing histidine kinase"/>
    <property type="match status" value="1"/>
</dbReference>
<feature type="transmembrane region" description="Helical" evidence="16">
    <location>
        <begin position="12"/>
        <end position="33"/>
    </location>
</feature>
<dbReference type="GO" id="GO:0045121">
    <property type="term" value="C:membrane raft"/>
    <property type="evidence" value="ECO:0007669"/>
    <property type="project" value="UniProtKB-SubCell"/>
</dbReference>
<evidence type="ECO:0000256" key="12">
    <source>
        <dbReference type="ARBA" id="ARBA00022989"/>
    </source>
</evidence>
<dbReference type="SUPFAM" id="SSF55874">
    <property type="entry name" value="ATPase domain of HSP90 chaperone/DNA topoisomerase II/histidine kinase"/>
    <property type="match status" value="1"/>
</dbReference>
<dbReference type="PROSITE" id="PS50885">
    <property type="entry name" value="HAMP"/>
    <property type="match status" value="1"/>
</dbReference>
<keyword evidence="15" id="KW-0175">Coiled coil</keyword>
<evidence type="ECO:0000256" key="6">
    <source>
        <dbReference type="ARBA" id="ARBA00022553"/>
    </source>
</evidence>
<keyword evidence="7" id="KW-0808">Transferase</keyword>
<dbReference type="InterPro" id="IPR003661">
    <property type="entry name" value="HisK_dim/P_dom"/>
</dbReference>
<evidence type="ECO:0000256" key="1">
    <source>
        <dbReference type="ARBA" id="ARBA00000085"/>
    </source>
</evidence>
<evidence type="ECO:0000259" key="17">
    <source>
        <dbReference type="PROSITE" id="PS50109"/>
    </source>
</evidence>
<evidence type="ECO:0000256" key="4">
    <source>
        <dbReference type="ARBA" id="ARBA00012438"/>
    </source>
</evidence>
<evidence type="ECO:0000256" key="13">
    <source>
        <dbReference type="ARBA" id="ARBA00023012"/>
    </source>
</evidence>
<comment type="caution">
    <text evidence="19">The sequence shown here is derived from an EMBL/GenBank/DDBJ whole genome shotgun (WGS) entry which is preliminary data.</text>
</comment>
<dbReference type="EC" id="2.7.13.3" evidence="4"/>
<keyword evidence="10 19" id="KW-0418">Kinase</keyword>
<evidence type="ECO:0000256" key="16">
    <source>
        <dbReference type="SAM" id="Phobius"/>
    </source>
</evidence>
<keyword evidence="6" id="KW-0597">Phosphoprotein</keyword>
<keyword evidence="11" id="KW-0067">ATP-binding</keyword>
<keyword evidence="5" id="KW-1003">Cell membrane</keyword>
<dbReference type="Pfam" id="PF02518">
    <property type="entry name" value="HATPase_c"/>
    <property type="match status" value="1"/>
</dbReference>
<feature type="domain" description="Histidine kinase" evidence="17">
    <location>
        <begin position="402"/>
        <end position="622"/>
    </location>
</feature>
<dbReference type="SMART" id="SM00387">
    <property type="entry name" value="HATPase_c"/>
    <property type="match status" value="1"/>
</dbReference>
<dbReference type="PANTHER" id="PTHR43711:SF1">
    <property type="entry name" value="HISTIDINE KINASE 1"/>
    <property type="match status" value="1"/>
</dbReference>
<dbReference type="CDD" id="cd06225">
    <property type="entry name" value="HAMP"/>
    <property type="match status" value="1"/>
</dbReference>
<dbReference type="PANTHER" id="PTHR43711">
    <property type="entry name" value="TWO-COMPONENT HISTIDINE KINASE"/>
    <property type="match status" value="1"/>
</dbReference>
<comment type="catalytic activity">
    <reaction evidence="1">
        <text>ATP + protein L-histidine = ADP + protein N-phospho-L-histidine.</text>
        <dbReference type="EC" id="2.7.13.3"/>
    </reaction>
</comment>
<dbReference type="Proteomes" id="UP000585272">
    <property type="component" value="Unassembled WGS sequence"/>
</dbReference>
<dbReference type="PRINTS" id="PR00344">
    <property type="entry name" value="BCTRLSENSOR"/>
</dbReference>
<reference evidence="19 20" key="1">
    <citation type="submission" date="2020-08" db="EMBL/GenBank/DDBJ databases">
        <title>Genomic Encyclopedia of Archaeal and Bacterial Type Strains, Phase II (KMG-II): from individual species to whole genera.</title>
        <authorList>
            <person name="Goeker M."/>
        </authorList>
    </citation>
    <scope>NUCLEOTIDE SEQUENCE [LARGE SCALE GENOMIC DNA]</scope>
    <source>
        <strain evidence="19 20">DSM 23288</strain>
    </source>
</reference>
<dbReference type="InterPro" id="IPR036097">
    <property type="entry name" value="HisK_dim/P_sf"/>
</dbReference>
<evidence type="ECO:0000256" key="8">
    <source>
        <dbReference type="ARBA" id="ARBA00022692"/>
    </source>
</evidence>
<gene>
    <name evidence="19" type="ORF">BDZ31_001174</name>
</gene>
<evidence type="ECO:0000256" key="10">
    <source>
        <dbReference type="ARBA" id="ARBA00022777"/>
    </source>
</evidence>
<evidence type="ECO:0000256" key="11">
    <source>
        <dbReference type="ARBA" id="ARBA00022840"/>
    </source>
</evidence>
<dbReference type="InterPro" id="IPR005467">
    <property type="entry name" value="His_kinase_dom"/>
</dbReference>
<dbReference type="InterPro" id="IPR036890">
    <property type="entry name" value="HATPase_C_sf"/>
</dbReference>
<dbReference type="Gene3D" id="6.10.340.10">
    <property type="match status" value="1"/>
</dbReference>
<dbReference type="Pfam" id="PF00512">
    <property type="entry name" value="HisKA"/>
    <property type="match status" value="1"/>
</dbReference>
<dbReference type="InterPro" id="IPR050736">
    <property type="entry name" value="Sensor_HK_Regulatory"/>
</dbReference>
<dbReference type="GO" id="GO:0005524">
    <property type="term" value="F:ATP binding"/>
    <property type="evidence" value="ECO:0007669"/>
    <property type="project" value="UniProtKB-KW"/>
</dbReference>
<evidence type="ECO:0000259" key="18">
    <source>
        <dbReference type="PROSITE" id="PS50885"/>
    </source>
</evidence>
<dbReference type="AlphaFoldDB" id="A0A840IBH4"/>
<keyword evidence="13" id="KW-0902">Two-component regulatory system</keyword>
<keyword evidence="20" id="KW-1185">Reference proteome</keyword>